<gene>
    <name evidence="2" type="ORF">VPK24_02725</name>
</gene>
<keyword evidence="1" id="KW-0732">Signal</keyword>
<reference evidence="3" key="1">
    <citation type="journal article" date="2024" name="Algal Res.">
        <title>Biochemical, toxicological and genomic investigation of a high-biomass producing Limnothrix strain isolated from Italian shallow drinking water reservoir.</title>
        <authorList>
            <person name="Simonazzi M."/>
            <person name="Shishido T.K."/>
            <person name="Delbaje E."/>
            <person name="Wahlsten M."/>
            <person name="Fewer D.P."/>
            <person name="Sivonen K."/>
            <person name="Pezzolesi L."/>
            <person name="Pistocchi R."/>
        </authorList>
    </citation>
    <scope>NUCLEOTIDE SEQUENCE [LARGE SCALE GENOMIC DNA]</scope>
    <source>
        <strain evidence="3">LRLZ20PSL1</strain>
    </source>
</reference>
<keyword evidence="3" id="KW-1185">Reference proteome</keyword>
<comment type="caution">
    <text evidence="2">The sequence shown here is derived from an EMBL/GenBank/DDBJ whole genome shotgun (WGS) entry which is preliminary data.</text>
</comment>
<evidence type="ECO:0000313" key="2">
    <source>
        <dbReference type="EMBL" id="MFG3816538.1"/>
    </source>
</evidence>
<evidence type="ECO:0000256" key="1">
    <source>
        <dbReference type="SAM" id="SignalP"/>
    </source>
</evidence>
<name>A0ABW7C5Q0_9CYAN</name>
<dbReference type="RefSeq" id="WP_099533502.1">
    <property type="nucleotide sequence ID" value="NZ_JAZAQF010000013.1"/>
</dbReference>
<protein>
    <submittedName>
        <fullName evidence="2">Uncharacterized protein</fullName>
    </submittedName>
</protein>
<evidence type="ECO:0000313" key="3">
    <source>
        <dbReference type="Proteomes" id="UP001604335"/>
    </source>
</evidence>
<sequence>MKRLIQIASMVLLGSIAVATVEDVASARSGNLAGRWFNQMASHWQAGKQQLSQVGQGDRLSCNLVSVGPKRQITRLCAAQSHL</sequence>
<feature type="chain" id="PRO_5046520182" evidence="1">
    <location>
        <begin position="20"/>
        <end position="83"/>
    </location>
</feature>
<dbReference type="EMBL" id="JAZAQF010000013">
    <property type="protein sequence ID" value="MFG3816538.1"/>
    <property type="molecule type" value="Genomic_DNA"/>
</dbReference>
<accession>A0ABW7C5Q0</accession>
<feature type="signal peptide" evidence="1">
    <location>
        <begin position="1"/>
        <end position="19"/>
    </location>
</feature>
<dbReference type="Proteomes" id="UP001604335">
    <property type="component" value="Unassembled WGS sequence"/>
</dbReference>
<proteinExistence type="predicted"/>
<organism evidence="2 3">
    <name type="scientific">Limnothrix redekei LRLZ20PSL1</name>
    <dbReference type="NCBI Taxonomy" id="3112953"/>
    <lineage>
        <taxon>Bacteria</taxon>
        <taxon>Bacillati</taxon>
        <taxon>Cyanobacteriota</taxon>
        <taxon>Cyanophyceae</taxon>
        <taxon>Pseudanabaenales</taxon>
        <taxon>Pseudanabaenaceae</taxon>
        <taxon>Limnothrix</taxon>
    </lineage>
</organism>